<dbReference type="Proteomes" id="UP001060414">
    <property type="component" value="Chromosome"/>
</dbReference>
<evidence type="ECO:0000259" key="24">
    <source>
        <dbReference type="Pfam" id="PF03061"/>
    </source>
</evidence>
<evidence type="ECO:0000256" key="1">
    <source>
        <dbReference type="ARBA" id="ARBA00004170"/>
    </source>
</evidence>
<comment type="catalytic activity">
    <reaction evidence="22">
        <text>dodecanoyl-CoA + H2O = dodecanoate + CoA + H(+)</text>
        <dbReference type="Rhea" id="RHEA:30135"/>
        <dbReference type="ChEBI" id="CHEBI:15377"/>
        <dbReference type="ChEBI" id="CHEBI:15378"/>
        <dbReference type="ChEBI" id="CHEBI:18262"/>
        <dbReference type="ChEBI" id="CHEBI:57287"/>
        <dbReference type="ChEBI" id="CHEBI:57375"/>
    </reaction>
    <physiologicalReaction direction="left-to-right" evidence="22">
        <dbReference type="Rhea" id="RHEA:30136"/>
    </physiologicalReaction>
</comment>
<evidence type="ECO:0000256" key="8">
    <source>
        <dbReference type="ARBA" id="ARBA00022832"/>
    </source>
</evidence>
<dbReference type="SUPFAM" id="SSF54637">
    <property type="entry name" value="Thioesterase/thiol ester dehydrase-isomerase"/>
    <property type="match status" value="1"/>
</dbReference>
<reference evidence="25" key="1">
    <citation type="journal article" date="2022" name="Environ. Microbiol.">
        <title>Geoalkalibacter halelectricus SAP #1 sp. nov. possessing extracellular electron transfer and mineral#reducing capabilities from a haloalkaline environment.</title>
        <authorList>
            <person name="Yadav S."/>
            <person name="Singh R."/>
            <person name="Sundharam S.S."/>
            <person name="Chaudhary S."/>
            <person name="Krishnamurthi S."/>
            <person name="Patil S.A."/>
        </authorList>
    </citation>
    <scope>NUCLEOTIDE SEQUENCE</scope>
    <source>
        <strain evidence="25">SAP-1</strain>
    </source>
</reference>
<keyword evidence="11" id="KW-0472">Membrane</keyword>
<protein>
    <recommendedName>
        <fullName evidence="17">Acyl-coenzyme A thioesterase THEM4</fullName>
        <ecNumber evidence="16">3.1.2.2</ecNumber>
    </recommendedName>
    <alternativeName>
        <fullName evidence="18">Thioesterase superfamily member 4</fullName>
    </alternativeName>
</protein>
<evidence type="ECO:0000313" key="25">
    <source>
        <dbReference type="EMBL" id="UWZ78790.1"/>
    </source>
</evidence>
<evidence type="ECO:0000256" key="5">
    <source>
        <dbReference type="ARBA" id="ARBA00022490"/>
    </source>
</evidence>
<dbReference type="InterPro" id="IPR029069">
    <property type="entry name" value="HotDog_dom_sf"/>
</dbReference>
<evidence type="ECO:0000256" key="12">
    <source>
        <dbReference type="ARBA" id="ARBA00023273"/>
    </source>
</evidence>
<dbReference type="RefSeq" id="WP_260747148.1">
    <property type="nucleotide sequence ID" value="NZ_CP092109.1"/>
</dbReference>
<evidence type="ECO:0000256" key="11">
    <source>
        <dbReference type="ARBA" id="ARBA00023136"/>
    </source>
</evidence>
<evidence type="ECO:0000256" key="10">
    <source>
        <dbReference type="ARBA" id="ARBA00023098"/>
    </source>
</evidence>
<evidence type="ECO:0000256" key="21">
    <source>
        <dbReference type="ARBA" id="ARBA00047969"/>
    </source>
</evidence>
<comment type="catalytic activity">
    <reaction evidence="21">
        <text>decanoyl-CoA + H2O = decanoate + CoA + H(+)</text>
        <dbReference type="Rhea" id="RHEA:40059"/>
        <dbReference type="ChEBI" id="CHEBI:15377"/>
        <dbReference type="ChEBI" id="CHEBI:15378"/>
        <dbReference type="ChEBI" id="CHEBI:27689"/>
        <dbReference type="ChEBI" id="CHEBI:57287"/>
        <dbReference type="ChEBI" id="CHEBI:61430"/>
    </reaction>
    <physiologicalReaction direction="left-to-right" evidence="21">
        <dbReference type="Rhea" id="RHEA:40060"/>
    </physiologicalReaction>
</comment>
<keyword evidence="4" id="KW-1003">Cell membrane</keyword>
<gene>
    <name evidence="25" type="ORF">L9S41_14030</name>
</gene>
<evidence type="ECO:0000256" key="20">
    <source>
        <dbReference type="ARBA" id="ARBA00047734"/>
    </source>
</evidence>
<dbReference type="EC" id="3.1.2.2" evidence="16"/>
<dbReference type="EMBL" id="CP092109">
    <property type="protein sequence ID" value="UWZ78790.1"/>
    <property type="molecule type" value="Genomic_DNA"/>
</dbReference>
<comment type="catalytic activity">
    <reaction evidence="13">
        <text>(5Z,8Z,11Z,14Z)-eicosatetraenoyl-CoA + H2O = (5Z,8Z,11Z,14Z)-eicosatetraenoate + CoA + H(+)</text>
        <dbReference type="Rhea" id="RHEA:40151"/>
        <dbReference type="ChEBI" id="CHEBI:15377"/>
        <dbReference type="ChEBI" id="CHEBI:15378"/>
        <dbReference type="ChEBI" id="CHEBI:32395"/>
        <dbReference type="ChEBI" id="CHEBI:57287"/>
        <dbReference type="ChEBI" id="CHEBI:57368"/>
    </reaction>
    <physiologicalReaction direction="left-to-right" evidence="13">
        <dbReference type="Rhea" id="RHEA:40152"/>
    </physiologicalReaction>
</comment>
<dbReference type="PANTHER" id="PTHR12418">
    <property type="entry name" value="ACYL-COENZYME A THIOESTERASE THEM4"/>
    <property type="match status" value="1"/>
</dbReference>
<comment type="catalytic activity">
    <reaction evidence="14">
        <text>(9Z)-octadecenoyl-CoA + H2O = (9Z)-octadecenoate + CoA + H(+)</text>
        <dbReference type="Rhea" id="RHEA:40139"/>
        <dbReference type="ChEBI" id="CHEBI:15377"/>
        <dbReference type="ChEBI" id="CHEBI:15378"/>
        <dbReference type="ChEBI" id="CHEBI:30823"/>
        <dbReference type="ChEBI" id="CHEBI:57287"/>
        <dbReference type="ChEBI" id="CHEBI:57387"/>
    </reaction>
    <physiologicalReaction direction="left-to-right" evidence="14">
        <dbReference type="Rhea" id="RHEA:40140"/>
    </physiologicalReaction>
</comment>
<dbReference type="InterPro" id="IPR006683">
    <property type="entry name" value="Thioestr_dom"/>
</dbReference>
<evidence type="ECO:0000256" key="4">
    <source>
        <dbReference type="ARBA" id="ARBA00022475"/>
    </source>
</evidence>
<organism evidence="25 26">
    <name type="scientific">Geoalkalibacter halelectricus</name>
    <dbReference type="NCBI Taxonomy" id="2847045"/>
    <lineage>
        <taxon>Bacteria</taxon>
        <taxon>Pseudomonadati</taxon>
        <taxon>Thermodesulfobacteriota</taxon>
        <taxon>Desulfuromonadia</taxon>
        <taxon>Desulfuromonadales</taxon>
        <taxon>Geoalkalibacteraceae</taxon>
        <taxon>Geoalkalibacter</taxon>
    </lineage>
</organism>
<comment type="catalytic activity">
    <reaction evidence="23">
        <text>tetradecanoyl-CoA + H2O = tetradecanoate + CoA + H(+)</text>
        <dbReference type="Rhea" id="RHEA:40119"/>
        <dbReference type="ChEBI" id="CHEBI:15377"/>
        <dbReference type="ChEBI" id="CHEBI:15378"/>
        <dbReference type="ChEBI" id="CHEBI:30807"/>
        <dbReference type="ChEBI" id="CHEBI:57287"/>
        <dbReference type="ChEBI" id="CHEBI:57385"/>
    </reaction>
    <physiologicalReaction direction="left-to-right" evidence="23">
        <dbReference type="Rhea" id="RHEA:40120"/>
    </physiologicalReaction>
</comment>
<dbReference type="CDD" id="cd03443">
    <property type="entry name" value="PaaI_thioesterase"/>
    <property type="match status" value="1"/>
</dbReference>
<evidence type="ECO:0000313" key="26">
    <source>
        <dbReference type="Proteomes" id="UP001060414"/>
    </source>
</evidence>
<comment type="similarity">
    <text evidence="15">Belongs to the THEM4/THEM5 thioesterase family.</text>
</comment>
<keyword evidence="12" id="KW-0966">Cell projection</keyword>
<keyword evidence="8" id="KW-0276">Fatty acid metabolism</keyword>
<dbReference type="Pfam" id="PF03061">
    <property type="entry name" value="4HBT"/>
    <property type="match status" value="1"/>
</dbReference>
<evidence type="ECO:0000256" key="9">
    <source>
        <dbReference type="ARBA" id="ARBA00022946"/>
    </source>
</evidence>
<evidence type="ECO:0000256" key="15">
    <source>
        <dbReference type="ARBA" id="ARBA00038456"/>
    </source>
</evidence>
<comment type="subcellular location">
    <subcellularLocation>
        <location evidence="3">Cell projection</location>
        <location evidence="3">Ruffle membrane</location>
    </subcellularLocation>
    <subcellularLocation>
        <location evidence="2">Cytoplasm</location>
    </subcellularLocation>
    <subcellularLocation>
        <location evidence="1">Membrane</location>
        <topology evidence="1">Peripheral membrane protein</topology>
    </subcellularLocation>
</comment>
<evidence type="ECO:0000256" key="13">
    <source>
        <dbReference type="ARBA" id="ARBA00035852"/>
    </source>
</evidence>
<accession>A0ABY5ZLU5</accession>
<feature type="domain" description="Thioesterase" evidence="24">
    <location>
        <begin position="67"/>
        <end position="139"/>
    </location>
</feature>
<comment type="catalytic activity">
    <reaction evidence="19">
        <text>octanoyl-CoA + H2O = octanoate + CoA + H(+)</text>
        <dbReference type="Rhea" id="RHEA:30143"/>
        <dbReference type="ChEBI" id="CHEBI:15377"/>
        <dbReference type="ChEBI" id="CHEBI:15378"/>
        <dbReference type="ChEBI" id="CHEBI:25646"/>
        <dbReference type="ChEBI" id="CHEBI:57287"/>
        <dbReference type="ChEBI" id="CHEBI:57386"/>
    </reaction>
    <physiologicalReaction direction="left-to-right" evidence="19">
        <dbReference type="Rhea" id="RHEA:30144"/>
    </physiologicalReaction>
</comment>
<keyword evidence="9" id="KW-0809">Transit peptide</keyword>
<keyword evidence="7" id="KW-0378">Hydrolase</keyword>
<evidence type="ECO:0000256" key="18">
    <source>
        <dbReference type="ARBA" id="ARBA00043210"/>
    </source>
</evidence>
<comment type="catalytic activity">
    <reaction evidence="20">
        <text>hexadecanoyl-CoA + H2O = hexadecanoate + CoA + H(+)</text>
        <dbReference type="Rhea" id="RHEA:16645"/>
        <dbReference type="ChEBI" id="CHEBI:7896"/>
        <dbReference type="ChEBI" id="CHEBI:15377"/>
        <dbReference type="ChEBI" id="CHEBI:15378"/>
        <dbReference type="ChEBI" id="CHEBI:57287"/>
        <dbReference type="ChEBI" id="CHEBI:57379"/>
        <dbReference type="EC" id="3.1.2.2"/>
    </reaction>
    <physiologicalReaction direction="left-to-right" evidence="20">
        <dbReference type="Rhea" id="RHEA:16646"/>
    </physiologicalReaction>
</comment>
<keyword evidence="10" id="KW-0443">Lipid metabolism</keyword>
<dbReference type="PANTHER" id="PTHR12418:SF19">
    <property type="entry name" value="ACYL-COENZYME A THIOESTERASE THEM4"/>
    <property type="match status" value="1"/>
</dbReference>
<keyword evidence="5" id="KW-0963">Cytoplasm</keyword>
<evidence type="ECO:0000256" key="14">
    <source>
        <dbReference type="ARBA" id="ARBA00037002"/>
    </source>
</evidence>
<evidence type="ECO:0000256" key="22">
    <source>
        <dbReference type="ARBA" id="ARBA00048074"/>
    </source>
</evidence>
<evidence type="ECO:0000256" key="23">
    <source>
        <dbReference type="ARBA" id="ARBA00048180"/>
    </source>
</evidence>
<evidence type="ECO:0000256" key="16">
    <source>
        <dbReference type="ARBA" id="ARBA00038848"/>
    </source>
</evidence>
<dbReference type="InterPro" id="IPR052365">
    <property type="entry name" value="THEM4/THEM5_acyl-CoA_thioest"/>
</dbReference>
<keyword evidence="6" id="KW-0053">Apoptosis</keyword>
<evidence type="ECO:0000256" key="3">
    <source>
        <dbReference type="ARBA" id="ARBA00004632"/>
    </source>
</evidence>
<sequence>MAPLPDFEALRKTDWTPFDAPSLVGKSLRFVSGDPQGKRFRLRYFRDGKNDLVALAWFGEETEGPPGHAHGGSMAAVLDEVLGLAAWAAGHPIVVGNLNIHFRKLLPLESVAQVDTEVVSVKGRKVLVRGRLTDGKEGLYAEADCLCIRIL</sequence>
<name>A0ABY5ZLU5_9BACT</name>
<proteinExistence type="inferred from homology"/>
<evidence type="ECO:0000256" key="19">
    <source>
        <dbReference type="ARBA" id="ARBA00047588"/>
    </source>
</evidence>
<evidence type="ECO:0000256" key="17">
    <source>
        <dbReference type="ARBA" id="ARBA00040123"/>
    </source>
</evidence>
<dbReference type="Gene3D" id="3.10.129.10">
    <property type="entry name" value="Hotdog Thioesterase"/>
    <property type="match status" value="1"/>
</dbReference>
<evidence type="ECO:0000256" key="7">
    <source>
        <dbReference type="ARBA" id="ARBA00022801"/>
    </source>
</evidence>
<evidence type="ECO:0000256" key="6">
    <source>
        <dbReference type="ARBA" id="ARBA00022703"/>
    </source>
</evidence>
<evidence type="ECO:0000256" key="2">
    <source>
        <dbReference type="ARBA" id="ARBA00004496"/>
    </source>
</evidence>
<keyword evidence="26" id="KW-1185">Reference proteome</keyword>